<name>A0A9X2M091_STRMQ</name>
<dbReference type="Proteomes" id="UP001142400">
    <property type="component" value="Unassembled WGS sequence"/>
</dbReference>
<comment type="caution">
    <text evidence="2">The sequence shown here is derived from an EMBL/GenBank/DDBJ whole genome shotgun (WGS) entry which is preliminary data.</text>
</comment>
<protein>
    <submittedName>
        <fullName evidence="2">Uncharacterized protein</fullName>
    </submittedName>
</protein>
<evidence type="ECO:0000256" key="1">
    <source>
        <dbReference type="SAM" id="MobiDB-lite"/>
    </source>
</evidence>
<gene>
    <name evidence="2" type="ORF">NQU54_33430</name>
</gene>
<proteinExistence type="predicted"/>
<feature type="region of interest" description="Disordered" evidence="1">
    <location>
        <begin position="107"/>
        <end position="127"/>
    </location>
</feature>
<accession>A0A9X2M091</accession>
<evidence type="ECO:0000313" key="3">
    <source>
        <dbReference type="Proteomes" id="UP001142400"/>
    </source>
</evidence>
<evidence type="ECO:0000313" key="2">
    <source>
        <dbReference type="EMBL" id="MCQ8833825.1"/>
    </source>
</evidence>
<keyword evidence="3" id="KW-1185">Reference proteome</keyword>
<sequence>MFPTTGPEGPLTATGVEAVRVARSEVRLRPAAEDPLQDAQSLGASLGVSTAGAAQSAQHRFDEALAAGRGRTVVRHLRHALGHAEETARGDDGRVVDAVVVPFDSLRKRVDESHESAGSFSGPPLKA</sequence>
<reference evidence="2" key="1">
    <citation type="submission" date="2022-06" db="EMBL/GenBank/DDBJ databases">
        <title>WGS of actinobacteria.</title>
        <authorList>
            <person name="Thawai C."/>
        </authorList>
    </citation>
    <scope>NUCLEOTIDE SEQUENCE</scope>
    <source>
        <strain evidence="2">DSM 42010</strain>
    </source>
</reference>
<dbReference type="EMBL" id="JANIIC010000048">
    <property type="protein sequence ID" value="MCQ8833825.1"/>
    <property type="molecule type" value="Genomic_DNA"/>
</dbReference>
<dbReference type="RefSeq" id="WP_257634300.1">
    <property type="nucleotide sequence ID" value="NZ_JANIIC010000048.1"/>
</dbReference>
<dbReference type="AlphaFoldDB" id="A0A9X2M091"/>
<organism evidence="2 3">
    <name type="scientific">Streptomyces malaysiensis subsp. samsunensis</name>
    <dbReference type="NCBI Taxonomy" id="459658"/>
    <lineage>
        <taxon>Bacteria</taxon>
        <taxon>Bacillati</taxon>
        <taxon>Actinomycetota</taxon>
        <taxon>Actinomycetes</taxon>
        <taxon>Kitasatosporales</taxon>
        <taxon>Streptomycetaceae</taxon>
        <taxon>Streptomyces</taxon>
        <taxon>Streptomyces violaceusniger group</taxon>
    </lineage>
</organism>